<sequence length="156" mass="17601">MATKQILLPTTVRMEMVKTFKITRSTLDRALKYKGNSARDNMLRKAAFQRGGVIYLGITAPKGYLPDVDTTFENGCMRQRFGRRIEVVVHLESNRTTIHIDGQKVANFDDLTVSTWGNMLYSLQTIYNRLADPHPAYTPKAKPAEAKVRAAIQQIG</sequence>
<dbReference type="RefSeq" id="WP_149887389.1">
    <property type="nucleotide sequence ID" value="NZ_DBEWHZ010000173.1"/>
</dbReference>
<dbReference type="EMBL" id="VVXK01000011">
    <property type="protein sequence ID" value="KAA2369866.1"/>
    <property type="molecule type" value="Genomic_DNA"/>
</dbReference>
<comment type="caution">
    <text evidence="1">The sequence shown here is derived from an EMBL/GenBank/DDBJ whole genome shotgun (WGS) entry which is preliminary data.</text>
</comment>
<protein>
    <submittedName>
        <fullName evidence="1">Uncharacterized protein</fullName>
    </submittedName>
</protein>
<evidence type="ECO:0000313" key="2">
    <source>
        <dbReference type="Proteomes" id="UP000323567"/>
    </source>
</evidence>
<dbReference type="Proteomes" id="UP000323567">
    <property type="component" value="Unassembled WGS sequence"/>
</dbReference>
<proteinExistence type="predicted"/>
<gene>
    <name evidence="1" type="ORF">F2Y13_08750</name>
</gene>
<name>A0A5B3G951_9BACT</name>
<dbReference type="AlphaFoldDB" id="A0A5B3G951"/>
<accession>A0A5B3G951</accession>
<organism evidence="1 2">
    <name type="scientific">Alistipes shahii</name>
    <dbReference type="NCBI Taxonomy" id="328814"/>
    <lineage>
        <taxon>Bacteria</taxon>
        <taxon>Pseudomonadati</taxon>
        <taxon>Bacteroidota</taxon>
        <taxon>Bacteroidia</taxon>
        <taxon>Bacteroidales</taxon>
        <taxon>Rikenellaceae</taxon>
        <taxon>Alistipes</taxon>
    </lineage>
</organism>
<reference evidence="1 2" key="1">
    <citation type="journal article" date="2019" name="Nat. Med.">
        <title>A library of human gut bacterial isolates paired with longitudinal multiomics data enables mechanistic microbiome research.</title>
        <authorList>
            <person name="Poyet M."/>
            <person name="Groussin M."/>
            <person name="Gibbons S.M."/>
            <person name="Avila-Pacheco J."/>
            <person name="Jiang X."/>
            <person name="Kearney S.M."/>
            <person name="Perrotta A.R."/>
            <person name="Berdy B."/>
            <person name="Zhao S."/>
            <person name="Lieberman T.D."/>
            <person name="Swanson P.K."/>
            <person name="Smith M."/>
            <person name="Roesemann S."/>
            <person name="Alexander J.E."/>
            <person name="Rich S.A."/>
            <person name="Livny J."/>
            <person name="Vlamakis H."/>
            <person name="Clish C."/>
            <person name="Bullock K."/>
            <person name="Deik A."/>
            <person name="Scott J."/>
            <person name="Pierce K.A."/>
            <person name="Xavier R.J."/>
            <person name="Alm E.J."/>
        </authorList>
    </citation>
    <scope>NUCLEOTIDE SEQUENCE [LARGE SCALE GENOMIC DNA]</scope>
    <source>
        <strain evidence="1 2">BIOML-A2</strain>
    </source>
</reference>
<evidence type="ECO:0000313" key="1">
    <source>
        <dbReference type="EMBL" id="KAA2369866.1"/>
    </source>
</evidence>